<feature type="chain" id="PRO_5025446554" description="G domain-containing protein" evidence="2">
    <location>
        <begin position="17"/>
        <end position="151"/>
    </location>
</feature>
<name>A0A6A5TWF6_9PLEO</name>
<organism evidence="3 4">
    <name type="scientific">Byssothecium circinans</name>
    <dbReference type="NCBI Taxonomy" id="147558"/>
    <lineage>
        <taxon>Eukaryota</taxon>
        <taxon>Fungi</taxon>
        <taxon>Dikarya</taxon>
        <taxon>Ascomycota</taxon>
        <taxon>Pezizomycotina</taxon>
        <taxon>Dothideomycetes</taxon>
        <taxon>Pleosporomycetidae</taxon>
        <taxon>Pleosporales</taxon>
        <taxon>Massarineae</taxon>
        <taxon>Massarinaceae</taxon>
        <taxon>Byssothecium</taxon>
    </lineage>
</organism>
<feature type="signal peptide" evidence="2">
    <location>
        <begin position="1"/>
        <end position="16"/>
    </location>
</feature>
<accession>A0A6A5TWF6</accession>
<dbReference type="EMBL" id="ML976992">
    <property type="protein sequence ID" value="KAF1956380.1"/>
    <property type="molecule type" value="Genomic_DNA"/>
</dbReference>
<dbReference type="Pfam" id="PF00071">
    <property type="entry name" value="Ras"/>
    <property type="match status" value="1"/>
</dbReference>
<proteinExistence type="predicted"/>
<protein>
    <recommendedName>
        <fullName evidence="5">G domain-containing protein</fullName>
    </recommendedName>
</protein>
<gene>
    <name evidence="3" type="ORF">CC80DRAFT_75656</name>
</gene>
<evidence type="ECO:0000313" key="3">
    <source>
        <dbReference type="EMBL" id="KAF1956380.1"/>
    </source>
</evidence>
<dbReference type="Proteomes" id="UP000800035">
    <property type="component" value="Unassembled WGS sequence"/>
</dbReference>
<evidence type="ECO:0008006" key="5">
    <source>
        <dbReference type="Google" id="ProtNLM"/>
    </source>
</evidence>
<sequence length="151" mass="17003">MIRLLLLSLLPLLSSGQCHVNTRQSHQSGSSPFKSMARGTSQPTKEIPLKLVVIGKRGVGNTALIKKLVNGEFIKAYNPISTDRYSARRTLGVQEYAMEIIDTGSEVTYGDSRACCHSCSYQHRSHRSRRICSSNSCNKRWLARHIRVRRD</sequence>
<keyword evidence="2" id="KW-0732">Signal</keyword>
<dbReference type="SUPFAM" id="SSF52540">
    <property type="entry name" value="P-loop containing nucleoside triphosphate hydrolases"/>
    <property type="match status" value="1"/>
</dbReference>
<dbReference type="Gene3D" id="3.40.50.300">
    <property type="entry name" value="P-loop containing nucleotide triphosphate hydrolases"/>
    <property type="match status" value="1"/>
</dbReference>
<dbReference type="AlphaFoldDB" id="A0A6A5TWF6"/>
<dbReference type="InterPro" id="IPR001806">
    <property type="entry name" value="Small_GTPase"/>
</dbReference>
<dbReference type="GO" id="GO:0003924">
    <property type="term" value="F:GTPase activity"/>
    <property type="evidence" value="ECO:0007669"/>
    <property type="project" value="InterPro"/>
</dbReference>
<evidence type="ECO:0000256" key="1">
    <source>
        <dbReference type="SAM" id="MobiDB-lite"/>
    </source>
</evidence>
<feature type="region of interest" description="Disordered" evidence="1">
    <location>
        <begin position="21"/>
        <end position="42"/>
    </location>
</feature>
<dbReference type="InterPro" id="IPR027417">
    <property type="entry name" value="P-loop_NTPase"/>
</dbReference>
<keyword evidence="4" id="KW-1185">Reference proteome</keyword>
<dbReference type="GO" id="GO:0005525">
    <property type="term" value="F:GTP binding"/>
    <property type="evidence" value="ECO:0007669"/>
    <property type="project" value="InterPro"/>
</dbReference>
<reference evidence="3" key="1">
    <citation type="journal article" date="2020" name="Stud. Mycol.">
        <title>101 Dothideomycetes genomes: a test case for predicting lifestyles and emergence of pathogens.</title>
        <authorList>
            <person name="Haridas S."/>
            <person name="Albert R."/>
            <person name="Binder M."/>
            <person name="Bloem J."/>
            <person name="Labutti K."/>
            <person name="Salamov A."/>
            <person name="Andreopoulos B."/>
            <person name="Baker S."/>
            <person name="Barry K."/>
            <person name="Bills G."/>
            <person name="Bluhm B."/>
            <person name="Cannon C."/>
            <person name="Castanera R."/>
            <person name="Culley D."/>
            <person name="Daum C."/>
            <person name="Ezra D."/>
            <person name="Gonzalez J."/>
            <person name="Henrissat B."/>
            <person name="Kuo A."/>
            <person name="Liang C."/>
            <person name="Lipzen A."/>
            <person name="Lutzoni F."/>
            <person name="Magnuson J."/>
            <person name="Mondo S."/>
            <person name="Nolan M."/>
            <person name="Ohm R."/>
            <person name="Pangilinan J."/>
            <person name="Park H.-J."/>
            <person name="Ramirez L."/>
            <person name="Alfaro M."/>
            <person name="Sun H."/>
            <person name="Tritt A."/>
            <person name="Yoshinaga Y."/>
            <person name="Zwiers L.-H."/>
            <person name="Turgeon B."/>
            <person name="Goodwin S."/>
            <person name="Spatafora J."/>
            <person name="Crous P."/>
            <person name="Grigoriev I."/>
        </authorList>
    </citation>
    <scope>NUCLEOTIDE SEQUENCE</scope>
    <source>
        <strain evidence="3">CBS 675.92</strain>
    </source>
</reference>
<evidence type="ECO:0000313" key="4">
    <source>
        <dbReference type="Proteomes" id="UP000800035"/>
    </source>
</evidence>
<evidence type="ECO:0000256" key="2">
    <source>
        <dbReference type="SAM" id="SignalP"/>
    </source>
</evidence>
<dbReference type="OrthoDB" id="3745421at2759"/>